<gene>
    <name evidence="8" type="ORF">BK009_05070</name>
</gene>
<dbReference type="EMBL" id="CP017768">
    <property type="protein sequence ID" value="AUB60108.1"/>
    <property type="molecule type" value="Genomic_DNA"/>
</dbReference>
<evidence type="ECO:0000313" key="9">
    <source>
        <dbReference type="Proteomes" id="UP000232631"/>
    </source>
</evidence>
<evidence type="ECO:0000256" key="7">
    <source>
        <dbReference type="SAM" id="Phobius"/>
    </source>
</evidence>
<reference evidence="8 9" key="1">
    <citation type="submission" date="2016-10" db="EMBL/GenBank/DDBJ databases">
        <title>Comparative genomics between deep and shallow subseafloor isolates.</title>
        <authorList>
            <person name="Ishii S."/>
            <person name="Miller J.R."/>
            <person name="Sutton G."/>
            <person name="Suzuki S."/>
            <person name="Methe B."/>
            <person name="Inagaki F."/>
            <person name="Imachi H."/>
        </authorList>
    </citation>
    <scope>NUCLEOTIDE SEQUENCE [LARGE SCALE GENOMIC DNA]</scope>
    <source>
        <strain evidence="8 9">A8p</strain>
    </source>
</reference>
<feature type="transmembrane region" description="Helical" evidence="7">
    <location>
        <begin position="77"/>
        <end position="96"/>
    </location>
</feature>
<accession>A0A2H4VPS9</accession>
<keyword evidence="6 7" id="KW-0472">Membrane</keyword>
<dbReference type="InterPro" id="IPR022791">
    <property type="entry name" value="L-PG_synthase/AglD"/>
</dbReference>
<keyword evidence="4 7" id="KW-0812">Transmembrane</keyword>
<dbReference type="PANTHER" id="PTHR39087:SF2">
    <property type="entry name" value="UPF0104 MEMBRANE PROTEIN MJ1595"/>
    <property type="match status" value="1"/>
</dbReference>
<organism evidence="8 9">
    <name type="scientific">Methanobacterium subterraneum</name>
    <dbReference type="NCBI Taxonomy" id="59277"/>
    <lineage>
        <taxon>Archaea</taxon>
        <taxon>Methanobacteriati</taxon>
        <taxon>Methanobacteriota</taxon>
        <taxon>Methanomada group</taxon>
        <taxon>Methanobacteria</taxon>
        <taxon>Methanobacteriales</taxon>
        <taxon>Methanobacteriaceae</taxon>
        <taxon>Methanobacterium</taxon>
    </lineage>
</organism>
<dbReference type="GO" id="GO:0005886">
    <property type="term" value="C:plasma membrane"/>
    <property type="evidence" value="ECO:0007669"/>
    <property type="project" value="UniProtKB-SubCell"/>
</dbReference>
<feature type="transmembrane region" description="Helical" evidence="7">
    <location>
        <begin position="279"/>
        <end position="300"/>
    </location>
</feature>
<proteinExistence type="inferred from homology"/>
<dbReference type="Pfam" id="PF03706">
    <property type="entry name" value="LPG_synthase_TM"/>
    <property type="match status" value="1"/>
</dbReference>
<name>A0A2H4VPS9_9EURY</name>
<dbReference type="PANTHER" id="PTHR39087">
    <property type="entry name" value="UPF0104 MEMBRANE PROTEIN MJ1595"/>
    <property type="match status" value="1"/>
</dbReference>
<feature type="transmembrane region" description="Helical" evidence="7">
    <location>
        <begin position="143"/>
        <end position="165"/>
    </location>
</feature>
<evidence type="ECO:0000256" key="1">
    <source>
        <dbReference type="ARBA" id="ARBA00004651"/>
    </source>
</evidence>
<protein>
    <submittedName>
        <fullName evidence="8">TIGR00374 family protein</fullName>
    </submittedName>
</protein>
<feature type="transmembrane region" description="Helical" evidence="7">
    <location>
        <begin position="227"/>
        <end position="246"/>
    </location>
</feature>
<keyword evidence="9" id="KW-1185">Reference proteome</keyword>
<dbReference type="AlphaFoldDB" id="A0A2H4VPS9"/>
<dbReference type="RefSeq" id="WP_100906828.1">
    <property type="nucleotide sequence ID" value="NZ_CP017768.1"/>
</dbReference>
<evidence type="ECO:0000256" key="5">
    <source>
        <dbReference type="ARBA" id="ARBA00022989"/>
    </source>
</evidence>
<dbReference type="KEGG" id="msub:BK009_05070"/>
<keyword evidence="3" id="KW-1003">Cell membrane</keyword>
<comment type="similarity">
    <text evidence="2">Belongs to the UPF0104 family.</text>
</comment>
<evidence type="ECO:0000256" key="2">
    <source>
        <dbReference type="ARBA" id="ARBA00011061"/>
    </source>
</evidence>
<evidence type="ECO:0000313" key="8">
    <source>
        <dbReference type="EMBL" id="AUB60108.1"/>
    </source>
</evidence>
<dbReference type="GeneID" id="35122473"/>
<feature type="transmembrane region" description="Helical" evidence="7">
    <location>
        <begin position="6"/>
        <end position="26"/>
    </location>
</feature>
<feature type="transmembrane region" description="Helical" evidence="7">
    <location>
        <begin position="38"/>
        <end position="57"/>
    </location>
</feature>
<evidence type="ECO:0000256" key="3">
    <source>
        <dbReference type="ARBA" id="ARBA00022475"/>
    </source>
</evidence>
<evidence type="ECO:0000256" key="6">
    <source>
        <dbReference type="ARBA" id="ARBA00023136"/>
    </source>
</evidence>
<dbReference type="Proteomes" id="UP000232631">
    <property type="component" value="Chromosome"/>
</dbReference>
<dbReference type="NCBIfam" id="TIGR00374">
    <property type="entry name" value="flippase-like domain"/>
    <property type="match status" value="1"/>
</dbReference>
<sequence>MAKGKIWITLLLAVTIYLALCIYADIDKLIQAFESFQWAYLILLLIFTTIGYFIRFIKWNYFLESVGIHMKTKDNIFVFFSGLSMIITPAKMGEIWKGWLIKEINGDKLSKTIPVVIIDRVTDLLALIILSLTGIVYYEKGSYILIIVFLFFVVFFMVIKSKYILKKLIFFMEKRAGKYSPNVKEMHQTFETTMVSKNLMVAIILSVLAWFFECMGLYLVVMGFSQHIILTVSTFIFSFSSLVGAVSMIPGGLGIAEATISGLLQFFGLTATVSVGVALIIRLGTLWYGVIMGLMVYLLFKRKVM</sequence>
<keyword evidence="5 7" id="KW-1133">Transmembrane helix</keyword>
<feature type="transmembrane region" description="Helical" evidence="7">
    <location>
        <begin position="199"/>
        <end position="221"/>
    </location>
</feature>
<evidence type="ECO:0000256" key="4">
    <source>
        <dbReference type="ARBA" id="ARBA00022692"/>
    </source>
</evidence>
<comment type="subcellular location">
    <subcellularLocation>
        <location evidence="1">Cell membrane</location>
        <topology evidence="1">Multi-pass membrane protein</topology>
    </subcellularLocation>
</comment>
<feature type="transmembrane region" description="Helical" evidence="7">
    <location>
        <begin position="117"/>
        <end position="137"/>
    </location>
</feature>